<dbReference type="InterPro" id="IPR011971">
    <property type="entry name" value="CHP02284"/>
</dbReference>
<dbReference type="EMBL" id="CAMAPD010000076">
    <property type="protein sequence ID" value="CAH9068586.1"/>
    <property type="molecule type" value="Genomic_DNA"/>
</dbReference>
<dbReference type="InterPro" id="IPR019052">
    <property type="entry name" value="DUF2383"/>
</dbReference>
<keyword evidence="4" id="KW-1185">Reference proteome</keyword>
<organism evidence="2 4">
    <name type="scientific">Pseudoalteromonas holothuriae</name>
    <dbReference type="NCBI Taxonomy" id="2963714"/>
    <lineage>
        <taxon>Bacteria</taxon>
        <taxon>Pseudomonadati</taxon>
        <taxon>Pseudomonadota</taxon>
        <taxon>Gammaproteobacteria</taxon>
        <taxon>Alteromonadales</taxon>
        <taxon>Pseudoalteromonadaceae</taxon>
        <taxon>Pseudoalteromonas</taxon>
    </lineage>
</organism>
<protein>
    <recommendedName>
        <fullName evidence="1">DUF2383 domain-containing protein</fullName>
    </recommendedName>
</protein>
<evidence type="ECO:0000313" key="2">
    <source>
        <dbReference type="EMBL" id="CAH9067672.1"/>
    </source>
</evidence>
<reference evidence="2 5" key="1">
    <citation type="submission" date="2022-07" db="EMBL/GenBank/DDBJ databases">
        <authorList>
            <person name="Criscuolo A."/>
        </authorList>
    </citation>
    <scope>NUCLEOTIDE SEQUENCE</scope>
    <source>
        <strain evidence="5">CIP 111951</strain>
        <strain evidence="2">CIP111854</strain>
        <strain evidence="3">CIP111951</strain>
    </source>
</reference>
<dbReference type="InterPro" id="IPR012347">
    <property type="entry name" value="Ferritin-like"/>
</dbReference>
<dbReference type="Gene3D" id="1.20.1260.10">
    <property type="match status" value="1"/>
</dbReference>
<name>A0A9W4R5K4_9GAMM</name>
<evidence type="ECO:0000313" key="4">
    <source>
        <dbReference type="Proteomes" id="UP001152467"/>
    </source>
</evidence>
<dbReference type="Proteomes" id="UP001152467">
    <property type="component" value="Unassembled WGS sequence"/>
</dbReference>
<proteinExistence type="predicted"/>
<dbReference type="NCBIfam" id="TIGR02284">
    <property type="entry name" value="PA2169 family four-helix-bundle protein"/>
    <property type="match status" value="1"/>
</dbReference>
<sequence length="148" mass="16894">MSNSDFNLKPVAELIKVLNGGIEFYLDAKKKVDNLELERIFEMNVLEKTKAVSALQPFIVADKGDVEDDNAFSVELRETYTKVIALISTDKEHTYISQLEEVEDKVLEKVDAALEQTLPQDCQRVLREIRMTMQACHDEMKTLQDITA</sequence>
<dbReference type="RefSeq" id="WP_261595528.1">
    <property type="nucleotide sequence ID" value="NZ_CAMAPC010000064.1"/>
</dbReference>
<comment type="caution">
    <text evidence="2">The sequence shown here is derived from an EMBL/GenBank/DDBJ whole genome shotgun (WGS) entry which is preliminary data.</text>
</comment>
<dbReference type="EMBL" id="CAMAPC010000064">
    <property type="protein sequence ID" value="CAH9067672.1"/>
    <property type="molecule type" value="Genomic_DNA"/>
</dbReference>
<accession>A0A9W4R5K4</accession>
<dbReference type="Pfam" id="PF09537">
    <property type="entry name" value="DUF2383"/>
    <property type="match status" value="1"/>
</dbReference>
<evidence type="ECO:0000313" key="5">
    <source>
        <dbReference type="Proteomes" id="UP001152485"/>
    </source>
</evidence>
<evidence type="ECO:0000313" key="3">
    <source>
        <dbReference type="EMBL" id="CAH9068586.1"/>
    </source>
</evidence>
<dbReference type="AlphaFoldDB" id="A0A9W4R5K4"/>
<evidence type="ECO:0000259" key="1">
    <source>
        <dbReference type="Pfam" id="PF09537"/>
    </source>
</evidence>
<feature type="domain" description="DUF2383" evidence="1">
    <location>
        <begin position="13"/>
        <end position="116"/>
    </location>
</feature>
<dbReference type="Proteomes" id="UP001152485">
    <property type="component" value="Unassembled WGS sequence"/>
</dbReference>
<gene>
    <name evidence="2" type="ORF">PSECIP111854_04169</name>
    <name evidence="3" type="ORF">PSECIP111951_04201</name>
</gene>